<dbReference type="CDD" id="cd11386">
    <property type="entry name" value="MCP_signal"/>
    <property type="match status" value="1"/>
</dbReference>
<dbReference type="GO" id="GO:0006935">
    <property type="term" value="P:chemotaxis"/>
    <property type="evidence" value="ECO:0007669"/>
    <property type="project" value="UniProtKB-KW"/>
</dbReference>
<evidence type="ECO:0000256" key="3">
    <source>
        <dbReference type="PROSITE-ProRule" id="PRU00284"/>
    </source>
</evidence>
<dbReference type="GO" id="GO:0020037">
    <property type="term" value="F:heme binding"/>
    <property type="evidence" value="ECO:0007669"/>
    <property type="project" value="InterPro"/>
</dbReference>
<feature type="compositionally biased region" description="Basic and acidic residues" evidence="4">
    <location>
        <begin position="494"/>
        <end position="516"/>
    </location>
</feature>
<proteinExistence type="inferred from homology"/>
<dbReference type="Proteomes" id="UP000295351">
    <property type="component" value="Unassembled WGS sequence"/>
</dbReference>
<dbReference type="PROSITE" id="PS50111">
    <property type="entry name" value="CHEMOTAXIS_TRANSDUC_2"/>
    <property type="match status" value="1"/>
</dbReference>
<dbReference type="EMBL" id="SLVX01000019">
    <property type="protein sequence ID" value="TCN38568.1"/>
    <property type="molecule type" value="Genomic_DNA"/>
</dbReference>
<dbReference type="SUPFAM" id="SSF46458">
    <property type="entry name" value="Globin-like"/>
    <property type="match status" value="1"/>
</dbReference>
<dbReference type="PANTHER" id="PTHR43531:SF11">
    <property type="entry name" value="METHYL-ACCEPTING CHEMOTAXIS PROTEIN 3"/>
    <property type="match status" value="1"/>
</dbReference>
<dbReference type="InterPro" id="IPR012292">
    <property type="entry name" value="Globin/Proto"/>
</dbReference>
<dbReference type="InterPro" id="IPR039379">
    <property type="entry name" value="Protoglobin_sensor_dom"/>
</dbReference>
<keyword evidence="7" id="KW-1185">Reference proteome</keyword>
<dbReference type="PANTHER" id="PTHR43531">
    <property type="entry name" value="PROTEIN ICFG"/>
    <property type="match status" value="1"/>
</dbReference>
<evidence type="ECO:0000313" key="6">
    <source>
        <dbReference type="EMBL" id="TCN38568.1"/>
    </source>
</evidence>
<dbReference type="InterPro" id="IPR004090">
    <property type="entry name" value="Chemotax_Me-accpt_rcpt"/>
</dbReference>
<reference evidence="6 7" key="1">
    <citation type="submission" date="2019-03" db="EMBL/GenBank/DDBJ databases">
        <title>Genomic Encyclopedia of Type Strains, Phase IV (KMG-IV): sequencing the most valuable type-strain genomes for metagenomic binning, comparative biology and taxonomic classification.</title>
        <authorList>
            <person name="Goeker M."/>
        </authorList>
    </citation>
    <scope>NUCLEOTIDE SEQUENCE [LARGE SCALE GENOMIC DNA]</scope>
    <source>
        <strain evidence="6 7">DSM 18401</strain>
    </source>
</reference>
<dbReference type="AlphaFoldDB" id="A0A4R2CCU8"/>
<dbReference type="Pfam" id="PF00015">
    <property type="entry name" value="MCPsignal"/>
    <property type="match status" value="1"/>
</dbReference>
<evidence type="ECO:0000259" key="5">
    <source>
        <dbReference type="PROSITE" id="PS50111"/>
    </source>
</evidence>
<feature type="region of interest" description="Disordered" evidence="4">
    <location>
        <begin position="494"/>
        <end position="519"/>
    </location>
</feature>
<keyword evidence="3" id="KW-0807">Transducer</keyword>
<dbReference type="InterPro" id="IPR004089">
    <property type="entry name" value="MCPsignal_dom"/>
</dbReference>
<dbReference type="CDD" id="cd01068">
    <property type="entry name" value="globin_sensor"/>
    <property type="match status" value="1"/>
</dbReference>
<evidence type="ECO:0000256" key="2">
    <source>
        <dbReference type="ARBA" id="ARBA00029447"/>
    </source>
</evidence>
<evidence type="ECO:0000256" key="4">
    <source>
        <dbReference type="SAM" id="MobiDB-lite"/>
    </source>
</evidence>
<sequence>MQEMPAEQARTGQAASLRDRLRFAGVEGAQGDTLRRHRQTLERHVETALRDLFQRFQTFPDAARHFHSERQIDRLHDLQSSHWSVLTDARFDGLYAERVKILADSESQMGLDPRWRIAGHSIVMETVVNGLIEEYWPKSILPGGKARRQELTDLISAFLRTAMVDAEIGVSLRFNELRHAHHRALGEQRREDRAELDRVFGETIRSLSQLDFSARVSGEMPDAWRDMAETLNGALDEIQSRLTSAADRASESDRLVGTLASGAGALSARSAEQSANLIETANALGSIVERVRQTLGETRKAQSAAASTQASVALSGNIVGEAMSAMADIEASAEKIGQIIGVIDEIAFQTNLLALNAGIEAARAGDSGRGFAVVAQEVRALAQRSADAAREIKQLVTGTKAQVEAGVEHVHRTQDAIGSIVRQVEGINEAITGIVRESAVDAEGLDGVTADIGRAGRALEADASDAGRLGGAGADLHTVILELGRTIREFHVSAQRDPRRPVRPAEVRAAPERDEPQASSLDFLAARAVGFGG</sequence>
<protein>
    <submittedName>
        <fullName evidence="6">Methyl-accepting chemotaxis protein</fullName>
    </submittedName>
</protein>
<keyword evidence="1" id="KW-0145">Chemotaxis</keyword>
<dbReference type="GO" id="GO:0019825">
    <property type="term" value="F:oxygen binding"/>
    <property type="evidence" value="ECO:0007669"/>
    <property type="project" value="InterPro"/>
</dbReference>
<feature type="domain" description="Methyl-accepting transducer" evidence="5">
    <location>
        <begin position="248"/>
        <end position="477"/>
    </location>
</feature>
<dbReference type="InterPro" id="IPR009050">
    <property type="entry name" value="Globin-like_sf"/>
</dbReference>
<evidence type="ECO:0000313" key="7">
    <source>
        <dbReference type="Proteomes" id="UP000295351"/>
    </source>
</evidence>
<dbReference type="InterPro" id="IPR044398">
    <property type="entry name" value="Globin-sensor_dom"/>
</dbReference>
<comment type="caution">
    <text evidence="6">The sequence shown here is derived from an EMBL/GenBank/DDBJ whole genome shotgun (WGS) entry which is preliminary data.</text>
</comment>
<dbReference type="GO" id="GO:0004888">
    <property type="term" value="F:transmembrane signaling receptor activity"/>
    <property type="evidence" value="ECO:0007669"/>
    <property type="project" value="InterPro"/>
</dbReference>
<organism evidence="6 7">
    <name type="scientific">Shinella granuli</name>
    <dbReference type="NCBI Taxonomy" id="323621"/>
    <lineage>
        <taxon>Bacteria</taxon>
        <taxon>Pseudomonadati</taxon>
        <taxon>Pseudomonadota</taxon>
        <taxon>Alphaproteobacteria</taxon>
        <taxon>Hyphomicrobiales</taxon>
        <taxon>Rhizobiaceae</taxon>
        <taxon>Shinella</taxon>
    </lineage>
</organism>
<dbReference type="SMART" id="SM00283">
    <property type="entry name" value="MA"/>
    <property type="match status" value="1"/>
</dbReference>
<dbReference type="Pfam" id="PF11563">
    <property type="entry name" value="Protoglobin"/>
    <property type="match status" value="1"/>
</dbReference>
<accession>A0A4R2CCU8</accession>
<dbReference type="GO" id="GO:0016020">
    <property type="term" value="C:membrane"/>
    <property type="evidence" value="ECO:0007669"/>
    <property type="project" value="InterPro"/>
</dbReference>
<comment type="similarity">
    <text evidence="2">Belongs to the methyl-accepting chemotaxis (MCP) protein family.</text>
</comment>
<dbReference type="Gene3D" id="1.10.490.10">
    <property type="entry name" value="Globins"/>
    <property type="match status" value="1"/>
</dbReference>
<dbReference type="InterPro" id="IPR051310">
    <property type="entry name" value="MCP_chemotaxis"/>
</dbReference>
<dbReference type="Gene3D" id="1.10.287.950">
    <property type="entry name" value="Methyl-accepting chemotaxis protein"/>
    <property type="match status" value="1"/>
</dbReference>
<evidence type="ECO:0000256" key="1">
    <source>
        <dbReference type="ARBA" id="ARBA00022500"/>
    </source>
</evidence>
<gene>
    <name evidence="6" type="ORF">EV665_11981</name>
</gene>
<dbReference type="SUPFAM" id="SSF58104">
    <property type="entry name" value="Methyl-accepting chemotaxis protein (MCP) signaling domain"/>
    <property type="match status" value="1"/>
</dbReference>
<dbReference type="PRINTS" id="PR00260">
    <property type="entry name" value="CHEMTRNSDUCR"/>
</dbReference>
<dbReference type="GO" id="GO:0007165">
    <property type="term" value="P:signal transduction"/>
    <property type="evidence" value="ECO:0007669"/>
    <property type="project" value="UniProtKB-KW"/>
</dbReference>
<name>A0A4R2CCU8_SHIGR</name>